<feature type="region of interest" description="Disordered" evidence="1">
    <location>
        <begin position="122"/>
        <end position="141"/>
    </location>
</feature>
<dbReference type="OrthoDB" id="3269282at2759"/>
<dbReference type="Proteomes" id="UP000218811">
    <property type="component" value="Unassembled WGS sequence"/>
</dbReference>
<dbReference type="STRING" id="742152.A0A2H3J947"/>
<dbReference type="EMBL" id="KB467831">
    <property type="protein sequence ID" value="PCH33174.1"/>
    <property type="molecule type" value="Genomic_DNA"/>
</dbReference>
<evidence type="ECO:0000313" key="2">
    <source>
        <dbReference type="EMBL" id="PCH33174.1"/>
    </source>
</evidence>
<feature type="region of interest" description="Disordered" evidence="1">
    <location>
        <begin position="175"/>
        <end position="195"/>
    </location>
</feature>
<dbReference type="AlphaFoldDB" id="A0A2H3J947"/>
<name>A0A2H3J947_WOLCO</name>
<feature type="region of interest" description="Disordered" evidence="1">
    <location>
        <begin position="235"/>
        <end position="288"/>
    </location>
</feature>
<protein>
    <submittedName>
        <fullName evidence="2">Uncharacterized protein</fullName>
    </submittedName>
</protein>
<keyword evidence="3" id="KW-1185">Reference proteome</keyword>
<proteinExistence type="predicted"/>
<accession>A0A2H3J947</accession>
<evidence type="ECO:0000256" key="1">
    <source>
        <dbReference type="SAM" id="MobiDB-lite"/>
    </source>
</evidence>
<evidence type="ECO:0000313" key="3">
    <source>
        <dbReference type="Proteomes" id="UP000218811"/>
    </source>
</evidence>
<reference evidence="2 3" key="1">
    <citation type="journal article" date="2012" name="Science">
        <title>The Paleozoic origin of enzymatic lignin decomposition reconstructed from 31 fungal genomes.</title>
        <authorList>
            <person name="Floudas D."/>
            <person name="Binder M."/>
            <person name="Riley R."/>
            <person name="Barry K."/>
            <person name="Blanchette R.A."/>
            <person name="Henrissat B."/>
            <person name="Martinez A.T."/>
            <person name="Otillar R."/>
            <person name="Spatafora J.W."/>
            <person name="Yadav J.S."/>
            <person name="Aerts A."/>
            <person name="Benoit I."/>
            <person name="Boyd A."/>
            <person name="Carlson A."/>
            <person name="Copeland A."/>
            <person name="Coutinho P.M."/>
            <person name="de Vries R.P."/>
            <person name="Ferreira P."/>
            <person name="Findley K."/>
            <person name="Foster B."/>
            <person name="Gaskell J."/>
            <person name="Glotzer D."/>
            <person name="Gorecki P."/>
            <person name="Heitman J."/>
            <person name="Hesse C."/>
            <person name="Hori C."/>
            <person name="Igarashi K."/>
            <person name="Jurgens J.A."/>
            <person name="Kallen N."/>
            <person name="Kersten P."/>
            <person name="Kohler A."/>
            <person name="Kuees U."/>
            <person name="Kumar T.K.A."/>
            <person name="Kuo A."/>
            <person name="LaButti K."/>
            <person name="Larrondo L.F."/>
            <person name="Lindquist E."/>
            <person name="Ling A."/>
            <person name="Lombard V."/>
            <person name="Lucas S."/>
            <person name="Lundell T."/>
            <person name="Martin R."/>
            <person name="McLaughlin D.J."/>
            <person name="Morgenstern I."/>
            <person name="Morin E."/>
            <person name="Murat C."/>
            <person name="Nagy L.G."/>
            <person name="Nolan M."/>
            <person name="Ohm R.A."/>
            <person name="Patyshakuliyeva A."/>
            <person name="Rokas A."/>
            <person name="Ruiz-Duenas F.J."/>
            <person name="Sabat G."/>
            <person name="Salamov A."/>
            <person name="Samejima M."/>
            <person name="Schmutz J."/>
            <person name="Slot J.C."/>
            <person name="St John F."/>
            <person name="Stenlid J."/>
            <person name="Sun H."/>
            <person name="Sun S."/>
            <person name="Syed K."/>
            <person name="Tsang A."/>
            <person name="Wiebenga A."/>
            <person name="Young D."/>
            <person name="Pisabarro A."/>
            <person name="Eastwood D.C."/>
            <person name="Martin F."/>
            <person name="Cullen D."/>
            <person name="Grigoriev I.V."/>
            <person name="Hibbett D.S."/>
        </authorList>
    </citation>
    <scope>NUCLEOTIDE SEQUENCE [LARGE SCALE GENOMIC DNA]</scope>
    <source>
        <strain evidence="2 3">MD-104</strain>
    </source>
</reference>
<gene>
    <name evidence="2" type="ORF">WOLCODRAFT_159880</name>
</gene>
<sequence>MSSLSPPPTSDVTSTEPRCSTPIAIGQRVRFDVECVLIPDPVPVSRRPKLVTRSYNVPLWRKRGQEPSTVSDSELDPREDEHVVFKVSVPSLSIRARSPVRTPEALRTPLIPCLVQHDPSSFPRPMRRQVSLPPPAPPHRADVTTVPLRACCPNCVAGTEYALRVGAHWQERFTRGARRRRGSSADSREPARAPLARAVPGFDAVVAVDEVDKRCKTRDTGADGVLLPSLARHGSLSRGTTARAGPSTEVFSSDDELSPSPSPVTDDAMHSATPPSSLPPPTPPVLEVLPGLKRHKSVTEVREPTCAQHVESHIAAHSTPDLLAHTPLISLLMPIRRAGPVSSLPAAPPYIAPEVYAHARPATESEGARTRRRPTLHLPGPGSFFKVSAEILKGVSLSGGTPLSV</sequence>
<organism evidence="2 3">
    <name type="scientific">Wolfiporia cocos (strain MD-104)</name>
    <name type="common">Brown rot fungus</name>
    <dbReference type="NCBI Taxonomy" id="742152"/>
    <lineage>
        <taxon>Eukaryota</taxon>
        <taxon>Fungi</taxon>
        <taxon>Dikarya</taxon>
        <taxon>Basidiomycota</taxon>
        <taxon>Agaricomycotina</taxon>
        <taxon>Agaricomycetes</taxon>
        <taxon>Polyporales</taxon>
        <taxon>Phaeolaceae</taxon>
        <taxon>Wolfiporia</taxon>
    </lineage>
</organism>